<sequence length="110" mass="11970">MVEGRIAEQTPDPARDFVLSKFDWQVVGVAFMYLPEEVDVLMRPGGRLGLVMALAVWDDTQMGILRAVSELHVDLANRGFTTEEGPSVIADAETGELAVEWTVIHAGGEA</sequence>
<reference evidence="1 2" key="1">
    <citation type="journal article" date="2016" name="Nat. Commun.">
        <title>Thousands of microbial genomes shed light on interconnected biogeochemical processes in an aquifer system.</title>
        <authorList>
            <person name="Anantharaman K."/>
            <person name="Brown C.T."/>
            <person name="Hug L.A."/>
            <person name="Sharon I."/>
            <person name="Castelle C.J."/>
            <person name="Probst A.J."/>
            <person name="Thomas B.C."/>
            <person name="Singh A."/>
            <person name="Wilkins M.J."/>
            <person name="Karaoz U."/>
            <person name="Brodie E.L."/>
            <person name="Williams K.H."/>
            <person name="Hubbard S.S."/>
            <person name="Banfield J.F."/>
        </authorList>
    </citation>
    <scope>NUCLEOTIDE SEQUENCE [LARGE SCALE GENOMIC DNA]</scope>
</reference>
<accession>A0A1F6MQ74</accession>
<name>A0A1F6MQ74_9BACT</name>
<dbReference type="EMBL" id="MFQE01000014">
    <property type="protein sequence ID" value="OGH73819.1"/>
    <property type="molecule type" value="Genomic_DNA"/>
</dbReference>
<evidence type="ECO:0000313" key="1">
    <source>
        <dbReference type="EMBL" id="OGH73819.1"/>
    </source>
</evidence>
<dbReference type="Proteomes" id="UP000177457">
    <property type="component" value="Unassembled WGS sequence"/>
</dbReference>
<organism evidence="1 2">
    <name type="scientific">Candidatus Magasanikbacteria bacterium RIFCSPHIGHO2_02_FULL_51_14</name>
    <dbReference type="NCBI Taxonomy" id="1798683"/>
    <lineage>
        <taxon>Bacteria</taxon>
        <taxon>Candidatus Magasanikiibacteriota</taxon>
    </lineage>
</organism>
<protein>
    <submittedName>
        <fullName evidence="1">Uncharacterized protein</fullName>
    </submittedName>
</protein>
<comment type="caution">
    <text evidence="1">The sequence shown here is derived from an EMBL/GenBank/DDBJ whole genome shotgun (WGS) entry which is preliminary data.</text>
</comment>
<gene>
    <name evidence="1" type="ORF">A3C90_00925</name>
</gene>
<evidence type="ECO:0000313" key="2">
    <source>
        <dbReference type="Proteomes" id="UP000177457"/>
    </source>
</evidence>
<dbReference type="AlphaFoldDB" id="A0A1F6MQ74"/>
<proteinExistence type="predicted"/>